<protein>
    <submittedName>
        <fullName evidence="1">Uncharacterized protein</fullName>
    </submittedName>
</protein>
<sequence length="128" mass="15088">MWDELLSVISDRDYPLESMQEHVAGYVDPDQGWDLTRVNPWFTERGYEFVGLLDLFSENEPSGVYVNIDGYVWRCRTNTADNSLWYYSDYVMSCGTTTLDEFKFLHGYAHQFIWDQDEQTCNVVHMAE</sequence>
<organism evidence="1">
    <name type="scientific">Siphoviridae sp. ctLfk13</name>
    <dbReference type="NCBI Taxonomy" id="2826251"/>
    <lineage>
        <taxon>Viruses</taxon>
        <taxon>Duplodnaviria</taxon>
        <taxon>Heunggongvirae</taxon>
        <taxon>Uroviricota</taxon>
        <taxon>Caudoviricetes</taxon>
    </lineage>
</organism>
<reference evidence="1" key="1">
    <citation type="journal article" date="2021" name="Proc. Natl. Acad. Sci. U.S.A.">
        <title>A Catalog of Tens of Thousands of Viruses from Human Metagenomes Reveals Hidden Associations with Chronic Diseases.</title>
        <authorList>
            <person name="Tisza M.J."/>
            <person name="Buck C.B."/>
        </authorList>
    </citation>
    <scope>NUCLEOTIDE SEQUENCE</scope>
    <source>
        <strain evidence="1">CtLfk13</strain>
    </source>
</reference>
<dbReference type="EMBL" id="BK015040">
    <property type="protein sequence ID" value="DAD88396.1"/>
    <property type="molecule type" value="Genomic_DNA"/>
</dbReference>
<name>A0A8S5N1U0_9CAUD</name>
<proteinExistence type="predicted"/>
<accession>A0A8S5N1U0</accession>
<evidence type="ECO:0000313" key="1">
    <source>
        <dbReference type="EMBL" id="DAD88396.1"/>
    </source>
</evidence>